<comment type="caution">
    <text evidence="10">The sequence shown here is derived from an EMBL/GenBank/DDBJ whole genome shotgun (WGS) entry which is preliminary data.</text>
</comment>
<dbReference type="AlphaFoldDB" id="A0A8T3D3L3"/>
<dbReference type="Pfam" id="PF02058">
    <property type="entry name" value="Guanylin"/>
    <property type="match status" value="1"/>
</dbReference>
<evidence type="ECO:0000256" key="3">
    <source>
        <dbReference type="ARBA" id="ARBA00022525"/>
    </source>
</evidence>
<name>A0A8T3D3L3_9TELE</name>
<feature type="chain" id="PRO_5035843704" description="Guanylate cyclase activator 2B" evidence="9">
    <location>
        <begin position="21"/>
        <end position="113"/>
    </location>
</feature>
<proteinExistence type="inferred from homology"/>
<dbReference type="GO" id="GO:0005576">
    <property type="term" value="C:extracellular region"/>
    <property type="evidence" value="ECO:0007669"/>
    <property type="project" value="UniProtKB-SubCell"/>
</dbReference>
<comment type="similarity">
    <text evidence="2">Belongs to the guanylin family.</text>
</comment>
<feature type="disulfide bond" evidence="8">
    <location>
        <begin position="98"/>
        <end position="106"/>
    </location>
</feature>
<dbReference type="InterPro" id="IPR036382">
    <property type="entry name" value="Guanylin_sf"/>
</dbReference>
<feature type="disulfide bond" evidence="8">
    <location>
        <begin position="63"/>
        <end position="76"/>
    </location>
</feature>
<dbReference type="Gene3D" id="3.90.1450.10">
    <property type="entry name" value="Guanylin"/>
    <property type="match status" value="1"/>
</dbReference>
<evidence type="ECO:0000313" key="11">
    <source>
        <dbReference type="Proteomes" id="UP000829720"/>
    </source>
</evidence>
<dbReference type="PANTHER" id="PTHR11318:SF4">
    <property type="entry name" value="GUANYLATE CYCLASE ACTIVATOR 2B"/>
    <property type="match status" value="1"/>
</dbReference>
<evidence type="ECO:0000256" key="7">
    <source>
        <dbReference type="ARBA" id="ARBA00041176"/>
    </source>
</evidence>
<dbReference type="SUPFAM" id="SSF89890">
    <property type="entry name" value="Proguanylin"/>
    <property type="match status" value="1"/>
</dbReference>
<protein>
    <recommendedName>
        <fullName evidence="7">Guanylate cyclase activator 2B</fullName>
    </recommendedName>
</protein>
<dbReference type="PIRSF" id="PIRSF001849">
    <property type="entry name" value="Guanylin"/>
    <property type="match status" value="1"/>
</dbReference>
<evidence type="ECO:0000256" key="8">
    <source>
        <dbReference type="PIRSR" id="PIRSR001849-50"/>
    </source>
</evidence>
<evidence type="ECO:0000313" key="10">
    <source>
        <dbReference type="EMBL" id="KAI1890560.1"/>
    </source>
</evidence>
<evidence type="ECO:0000256" key="1">
    <source>
        <dbReference type="ARBA" id="ARBA00004613"/>
    </source>
</evidence>
<comment type="subcellular location">
    <subcellularLocation>
        <location evidence="1">Secreted</location>
    </subcellularLocation>
</comment>
<evidence type="ECO:0000256" key="4">
    <source>
        <dbReference type="ARBA" id="ARBA00022729"/>
    </source>
</evidence>
<evidence type="ECO:0000256" key="9">
    <source>
        <dbReference type="SAM" id="SignalP"/>
    </source>
</evidence>
<accession>A0A8T3D3L3</accession>
<dbReference type="EMBL" id="JAERUA010000014">
    <property type="protein sequence ID" value="KAI1890560.1"/>
    <property type="molecule type" value="Genomic_DNA"/>
</dbReference>
<keyword evidence="4 9" id="KW-0732">Signal</keyword>
<keyword evidence="5 8" id="KW-1015">Disulfide bond</keyword>
<evidence type="ECO:0000256" key="2">
    <source>
        <dbReference type="ARBA" id="ARBA00009883"/>
    </source>
</evidence>
<dbReference type="InterPro" id="IPR000879">
    <property type="entry name" value="Guanylin"/>
</dbReference>
<reference evidence="10" key="1">
    <citation type="submission" date="2021-01" db="EMBL/GenBank/DDBJ databases">
        <authorList>
            <person name="Zahm M."/>
            <person name="Roques C."/>
            <person name="Cabau C."/>
            <person name="Klopp C."/>
            <person name="Donnadieu C."/>
            <person name="Jouanno E."/>
            <person name="Lampietro C."/>
            <person name="Louis A."/>
            <person name="Herpin A."/>
            <person name="Echchiki A."/>
            <person name="Berthelot C."/>
            <person name="Parey E."/>
            <person name="Roest-Crollius H."/>
            <person name="Braasch I."/>
            <person name="Postlethwait J."/>
            <person name="Bobe J."/>
            <person name="Montfort J."/>
            <person name="Bouchez O."/>
            <person name="Begum T."/>
            <person name="Mejri S."/>
            <person name="Adams A."/>
            <person name="Chen W.-J."/>
            <person name="Guiguen Y."/>
        </authorList>
    </citation>
    <scope>NUCLEOTIDE SEQUENCE</scope>
    <source>
        <tissue evidence="10">Blood</tissue>
    </source>
</reference>
<dbReference type="GO" id="GO:0030250">
    <property type="term" value="F:guanylate cyclase activator activity"/>
    <property type="evidence" value="ECO:0007669"/>
    <property type="project" value="InterPro"/>
</dbReference>
<feature type="signal peptide" evidence="9">
    <location>
        <begin position="1"/>
        <end position="20"/>
    </location>
</feature>
<sequence length="113" mass="11886">MKTLLSITALLVAFCLASDAVQVNEGEFSFPLESVRKLADVMGVDITVKQSPRLAKISTAAVCSNPDLPAEFLPVCESKGASMSFFRLGFVAARADLCEICAFAACTGCVAMS</sequence>
<feature type="disulfide bond" evidence="8">
    <location>
        <begin position="101"/>
        <end position="109"/>
    </location>
</feature>
<dbReference type="PRINTS" id="PR00774">
    <property type="entry name" value="GUANYLIN"/>
</dbReference>
<gene>
    <name evidence="10" type="ORF">AGOR_G00154940</name>
</gene>
<keyword evidence="11" id="KW-1185">Reference proteome</keyword>
<dbReference type="PANTHER" id="PTHR11318">
    <property type="entry name" value="GUANYLIN FAMILY MEMBER"/>
    <property type="match status" value="1"/>
</dbReference>
<dbReference type="Proteomes" id="UP000829720">
    <property type="component" value="Unassembled WGS sequence"/>
</dbReference>
<dbReference type="OrthoDB" id="9926421at2759"/>
<comment type="function">
    <text evidence="6">Endogenous activator of intestinal guanylate cyclase. It stimulates this enzyme through the same receptor binding region as the heat-stable enterotoxins. May be a potent physiological regulator of intestinal fluid and electrolyte transport. May be an autocrine/paracrine regulator of intestinal salt and water transport.</text>
</comment>
<evidence type="ECO:0000256" key="5">
    <source>
        <dbReference type="ARBA" id="ARBA00023157"/>
    </source>
</evidence>
<organism evidence="10 11">
    <name type="scientific">Albula goreensis</name>
    <dbReference type="NCBI Taxonomy" id="1534307"/>
    <lineage>
        <taxon>Eukaryota</taxon>
        <taxon>Metazoa</taxon>
        <taxon>Chordata</taxon>
        <taxon>Craniata</taxon>
        <taxon>Vertebrata</taxon>
        <taxon>Euteleostomi</taxon>
        <taxon>Actinopterygii</taxon>
        <taxon>Neopterygii</taxon>
        <taxon>Teleostei</taxon>
        <taxon>Albuliformes</taxon>
        <taxon>Albulidae</taxon>
        <taxon>Albula</taxon>
    </lineage>
</organism>
<keyword evidence="3" id="KW-0964">Secreted</keyword>
<evidence type="ECO:0000256" key="6">
    <source>
        <dbReference type="ARBA" id="ARBA00037765"/>
    </source>
</evidence>